<gene>
    <name evidence="4" type="ORF">ABL78_4183</name>
</gene>
<feature type="region of interest" description="Disordered" evidence="1">
    <location>
        <begin position="99"/>
        <end position="127"/>
    </location>
</feature>
<accession>A0A0N0P5R2</accession>
<feature type="signal peptide" evidence="3">
    <location>
        <begin position="1"/>
        <end position="26"/>
    </location>
</feature>
<evidence type="ECO:0000256" key="3">
    <source>
        <dbReference type="SAM" id="SignalP"/>
    </source>
</evidence>
<organism evidence="4 5">
    <name type="scientific">Leptomonas seymouri</name>
    <dbReference type="NCBI Taxonomy" id="5684"/>
    <lineage>
        <taxon>Eukaryota</taxon>
        <taxon>Discoba</taxon>
        <taxon>Euglenozoa</taxon>
        <taxon>Kinetoplastea</taxon>
        <taxon>Metakinetoplastina</taxon>
        <taxon>Trypanosomatida</taxon>
        <taxon>Trypanosomatidae</taxon>
        <taxon>Leishmaniinae</taxon>
        <taxon>Leptomonas</taxon>
    </lineage>
</organism>
<keyword evidence="2" id="KW-0472">Membrane</keyword>
<feature type="chain" id="PRO_5005857280" description="Transmembrane protein" evidence="3">
    <location>
        <begin position="27"/>
        <end position="556"/>
    </location>
</feature>
<keyword evidence="2" id="KW-1133">Transmembrane helix</keyword>
<reference evidence="4 5" key="1">
    <citation type="journal article" date="2015" name="PLoS Pathog.">
        <title>Leptomonas seymouri: Adaptations to the Dixenous Life Cycle Analyzed by Genome Sequencing, Transcriptome Profiling and Co-infection with Leishmania donovani.</title>
        <authorList>
            <person name="Kraeva N."/>
            <person name="Butenko A."/>
            <person name="Hlavacova J."/>
            <person name="Kostygov A."/>
            <person name="Myskova J."/>
            <person name="Grybchuk D."/>
            <person name="Lestinova T."/>
            <person name="Votypka J."/>
            <person name="Volf P."/>
            <person name="Opperdoes F."/>
            <person name="Flegontov P."/>
            <person name="Lukes J."/>
            <person name="Yurchenko V."/>
        </authorList>
    </citation>
    <scope>NUCLEOTIDE SEQUENCE [LARGE SCALE GENOMIC DNA]</scope>
    <source>
        <strain evidence="4 5">ATCC 30220</strain>
    </source>
</reference>
<evidence type="ECO:0000256" key="2">
    <source>
        <dbReference type="SAM" id="Phobius"/>
    </source>
</evidence>
<dbReference type="AlphaFoldDB" id="A0A0N0P5R2"/>
<dbReference type="OMA" id="LPFMERE"/>
<sequence length="556" mass="61758">MMAPMIRATCLVLVVLFCSMVHVVLTAETRNAIPHASVSIVSGTLAGAKGFANRRQHGGEWQFDFGKAAEEAFFGAENKAARQWRDWRNKLRSLRAYRQQQKDANTGNEDAEAAKNGTAGGNSPRGTDGKGFLWANYFTEHRVEKRIQDRIKKQASLNTSTAEGSKNAWAEVRKEIAALWDRVKSAGASETPTDQAYVDLVERHFPHTHRQRAMLEASHFSDSLALLRTPFLLEAEALPHVSKEVQHLRELWLRLRNAVTSEAAAPAIEEVDTQLSAMNDFVEGSLVSYTQIISLADPLAEAADHWVASTLVTTVDAIRTNDESTEAKRIELKQLHKLRSSLQKAKQALDRHTSVYRTFLRRNQLPNAEAIIFALELLAKQRLGNEVPGVLDVLPMLSTTAPLTGLLEEEWKKHVLLPAFMCVLITAGVMWVTGEVKEWCLRRVQASKMCTVAGVCYPLGLATAGTGRMRKLFLLACLLQVLAPPLLPALVLSAHLFNAADWSMAAVKLMRPSQRMLCAGACLALTVLNYAWGVAVRRLFLLIDPSVHRRRYAKTK</sequence>
<proteinExistence type="predicted"/>
<feature type="transmembrane region" description="Helical" evidence="2">
    <location>
        <begin position="472"/>
        <end position="497"/>
    </location>
</feature>
<keyword evidence="5" id="KW-1185">Reference proteome</keyword>
<comment type="caution">
    <text evidence="4">The sequence shown here is derived from an EMBL/GenBank/DDBJ whole genome shotgun (WGS) entry which is preliminary data.</text>
</comment>
<evidence type="ECO:0000256" key="1">
    <source>
        <dbReference type="SAM" id="MobiDB-lite"/>
    </source>
</evidence>
<evidence type="ECO:0000313" key="4">
    <source>
        <dbReference type="EMBL" id="KPI86766.1"/>
    </source>
</evidence>
<keyword evidence="3" id="KW-0732">Signal</keyword>
<evidence type="ECO:0000313" key="5">
    <source>
        <dbReference type="Proteomes" id="UP000038009"/>
    </source>
</evidence>
<feature type="transmembrane region" description="Helical" evidence="2">
    <location>
        <begin position="415"/>
        <end position="434"/>
    </location>
</feature>
<dbReference type="EMBL" id="LJSK01000117">
    <property type="protein sequence ID" value="KPI86766.1"/>
    <property type="molecule type" value="Genomic_DNA"/>
</dbReference>
<dbReference type="VEuPathDB" id="TriTrypDB:Lsey_0117_0220"/>
<keyword evidence="2" id="KW-0812">Transmembrane</keyword>
<dbReference type="Proteomes" id="UP000038009">
    <property type="component" value="Unassembled WGS sequence"/>
</dbReference>
<name>A0A0N0P5R2_LEPSE</name>
<dbReference type="OrthoDB" id="273175at2759"/>
<feature type="transmembrane region" description="Helical" evidence="2">
    <location>
        <begin position="517"/>
        <end position="535"/>
    </location>
</feature>
<protein>
    <recommendedName>
        <fullName evidence="6">Transmembrane protein</fullName>
    </recommendedName>
</protein>
<feature type="compositionally biased region" description="Polar residues" evidence="1">
    <location>
        <begin position="99"/>
        <end position="108"/>
    </location>
</feature>
<evidence type="ECO:0008006" key="6">
    <source>
        <dbReference type="Google" id="ProtNLM"/>
    </source>
</evidence>